<sequence length="390" mass="42393">MPVKVCYDCIEMFRNVDPYLVSLQSDQSLESFFAYDLQYPPTKRVRDLVTETFTFGDFNAFAGNFPKDILKRLKRCKLVADVTPDVIFQAFDIRAQNEAPRHLARISRIRRMNPGKQYSYLYDSSFSGQQVNAYVIDSGVRIDHPEFSGRAQIGKDFTNEGPGDNNGHGTHVAGLIGSSSYGVAKHVELIEIKALNSKGAGTLSSILAAIEFAAKHREQTGRMGVANLSLGAFKNACLNRAIEKATNTGLIIVVAAGNTGTDACLTSPASSPHAITVGAINDYDDSLAEFSNWGPCVDIFASGSDVRSVNAQDFETSQVLSGTSMAAPIVSGVVASLLSEGIKSQDIKQTLIMRANKDRIPKASISFRKDTPNRIVYNGLSLDKESEQDK</sequence>
<evidence type="ECO:0000256" key="5">
    <source>
        <dbReference type="PROSITE-ProRule" id="PRU01240"/>
    </source>
</evidence>
<dbReference type="RefSeq" id="XP_007376510.1">
    <property type="nucleotide sequence ID" value="XM_007376448.1"/>
</dbReference>
<dbReference type="InterPro" id="IPR023828">
    <property type="entry name" value="Peptidase_S8_Ser-AS"/>
</dbReference>
<dbReference type="InterPro" id="IPR023827">
    <property type="entry name" value="Peptidase_S8_Asp-AS"/>
</dbReference>
<keyword evidence="3 5" id="KW-0378">Hydrolase</keyword>
<name>G3ARC5_SPAPN</name>
<dbReference type="InterPro" id="IPR000209">
    <property type="entry name" value="Peptidase_S8/S53_dom"/>
</dbReference>
<feature type="domain" description="Peptidase S8/S53" evidence="7">
    <location>
        <begin position="135"/>
        <end position="357"/>
    </location>
</feature>
<dbReference type="InterPro" id="IPR036852">
    <property type="entry name" value="Peptidase_S8/S53_dom_sf"/>
</dbReference>
<dbReference type="SUPFAM" id="SSF52743">
    <property type="entry name" value="Subtilisin-like"/>
    <property type="match status" value="1"/>
</dbReference>
<evidence type="ECO:0000256" key="6">
    <source>
        <dbReference type="RuleBase" id="RU003355"/>
    </source>
</evidence>
<gene>
    <name evidence="8" type="ORF">SPAPADRAFT_56517</name>
</gene>
<feature type="active site" description="Charge relay system" evidence="5">
    <location>
        <position position="137"/>
    </location>
</feature>
<dbReference type="FunCoup" id="G3ARC5">
    <property type="interactions" value="20"/>
</dbReference>
<dbReference type="KEGG" id="spaa:SPAPADRAFT_56517"/>
<dbReference type="Pfam" id="PF00082">
    <property type="entry name" value="Peptidase_S8"/>
    <property type="match status" value="1"/>
</dbReference>
<evidence type="ECO:0000259" key="7">
    <source>
        <dbReference type="Pfam" id="PF00082"/>
    </source>
</evidence>
<dbReference type="PANTHER" id="PTHR43806">
    <property type="entry name" value="PEPTIDASE S8"/>
    <property type="match status" value="1"/>
</dbReference>
<dbReference type="CDD" id="cd04077">
    <property type="entry name" value="Peptidases_S8_PCSK9_ProteinaseK_like"/>
    <property type="match status" value="1"/>
</dbReference>
<dbReference type="eggNOG" id="KOG1153">
    <property type="taxonomic scope" value="Eukaryota"/>
</dbReference>
<reference evidence="8 9" key="1">
    <citation type="journal article" date="2011" name="Proc. Natl. Acad. Sci. U.S.A.">
        <title>Comparative genomics of xylose-fermenting fungi for enhanced biofuel production.</title>
        <authorList>
            <person name="Wohlbach D.J."/>
            <person name="Kuo A."/>
            <person name="Sato T.K."/>
            <person name="Potts K.M."/>
            <person name="Salamov A.A."/>
            <person name="LaButti K.M."/>
            <person name="Sun H."/>
            <person name="Clum A."/>
            <person name="Pangilinan J.L."/>
            <person name="Lindquist E.A."/>
            <person name="Lucas S."/>
            <person name="Lapidus A."/>
            <person name="Jin M."/>
            <person name="Gunawan C."/>
            <person name="Balan V."/>
            <person name="Dale B.E."/>
            <person name="Jeffries T.W."/>
            <person name="Zinkel R."/>
            <person name="Barry K.W."/>
            <person name="Grigoriev I.V."/>
            <person name="Gasch A.P."/>
        </authorList>
    </citation>
    <scope>NUCLEOTIDE SEQUENCE [LARGE SCALE GENOMIC DNA]</scope>
    <source>
        <strain evidence="9">NRRL Y-27907 / 11-Y1</strain>
    </source>
</reference>
<dbReference type="InterPro" id="IPR015500">
    <property type="entry name" value="Peptidase_S8_subtilisin-rel"/>
</dbReference>
<dbReference type="InParanoid" id="G3ARC5"/>
<dbReference type="OrthoDB" id="206201at2759"/>
<proteinExistence type="inferred from homology"/>
<feature type="active site" description="Charge relay system" evidence="5">
    <location>
        <position position="168"/>
    </location>
</feature>
<comment type="similarity">
    <text evidence="1 5 6">Belongs to the peptidase S8 family.</text>
</comment>
<dbReference type="GO" id="GO:0004252">
    <property type="term" value="F:serine-type endopeptidase activity"/>
    <property type="evidence" value="ECO:0007669"/>
    <property type="project" value="UniProtKB-UniRule"/>
</dbReference>
<dbReference type="Gene3D" id="3.40.50.200">
    <property type="entry name" value="Peptidase S8/S53 domain"/>
    <property type="match status" value="1"/>
</dbReference>
<evidence type="ECO:0000256" key="2">
    <source>
        <dbReference type="ARBA" id="ARBA00022670"/>
    </source>
</evidence>
<dbReference type="GO" id="GO:0006508">
    <property type="term" value="P:proteolysis"/>
    <property type="evidence" value="ECO:0007669"/>
    <property type="project" value="UniProtKB-KW"/>
</dbReference>
<dbReference type="PROSITE" id="PS00136">
    <property type="entry name" value="SUBTILASE_ASP"/>
    <property type="match status" value="1"/>
</dbReference>
<dbReference type="AlphaFoldDB" id="G3ARC5"/>
<dbReference type="EMBL" id="GL996503">
    <property type="protein sequence ID" value="EGW31732.1"/>
    <property type="molecule type" value="Genomic_DNA"/>
</dbReference>
<feature type="active site" description="Charge relay system" evidence="5">
    <location>
        <position position="324"/>
    </location>
</feature>
<dbReference type="HOGENOM" id="CLU_011263_1_0_1"/>
<evidence type="ECO:0000256" key="4">
    <source>
        <dbReference type="ARBA" id="ARBA00022825"/>
    </source>
</evidence>
<dbReference type="InterPro" id="IPR022398">
    <property type="entry name" value="Peptidase_S8_His-AS"/>
</dbReference>
<dbReference type="InterPro" id="IPR050131">
    <property type="entry name" value="Peptidase_S8_subtilisin-like"/>
</dbReference>
<accession>G3ARC5</accession>
<evidence type="ECO:0000256" key="3">
    <source>
        <dbReference type="ARBA" id="ARBA00022801"/>
    </source>
</evidence>
<dbReference type="PANTHER" id="PTHR43806:SF13">
    <property type="entry name" value="SUBTILASE-TYPE PROTEINASE RRT12"/>
    <property type="match status" value="1"/>
</dbReference>
<dbReference type="PROSITE" id="PS00138">
    <property type="entry name" value="SUBTILASE_SER"/>
    <property type="match status" value="1"/>
</dbReference>
<dbReference type="Proteomes" id="UP000000709">
    <property type="component" value="Unassembled WGS sequence"/>
</dbReference>
<keyword evidence="2 5" id="KW-0645">Protease</keyword>
<dbReference type="OMA" id="GRMGVAN"/>
<evidence type="ECO:0000313" key="9">
    <source>
        <dbReference type="Proteomes" id="UP000000709"/>
    </source>
</evidence>
<dbReference type="FunFam" id="3.40.50.200:FF:000007">
    <property type="entry name" value="Subtilisin-like serine protease"/>
    <property type="match status" value="1"/>
</dbReference>
<evidence type="ECO:0000313" key="8">
    <source>
        <dbReference type="EMBL" id="EGW31732.1"/>
    </source>
</evidence>
<dbReference type="PROSITE" id="PS00137">
    <property type="entry name" value="SUBTILASE_HIS"/>
    <property type="match status" value="1"/>
</dbReference>
<dbReference type="PROSITE" id="PS51892">
    <property type="entry name" value="SUBTILASE"/>
    <property type="match status" value="1"/>
</dbReference>
<dbReference type="GeneID" id="18872043"/>
<dbReference type="InterPro" id="IPR034193">
    <property type="entry name" value="PCSK9_ProteinaseK-like"/>
</dbReference>
<keyword evidence="9" id="KW-1185">Reference proteome</keyword>
<dbReference type="PRINTS" id="PR00723">
    <property type="entry name" value="SUBTILISIN"/>
</dbReference>
<organism evidence="9">
    <name type="scientific">Spathaspora passalidarum (strain NRRL Y-27907 / 11-Y1)</name>
    <dbReference type="NCBI Taxonomy" id="619300"/>
    <lineage>
        <taxon>Eukaryota</taxon>
        <taxon>Fungi</taxon>
        <taxon>Dikarya</taxon>
        <taxon>Ascomycota</taxon>
        <taxon>Saccharomycotina</taxon>
        <taxon>Pichiomycetes</taxon>
        <taxon>Debaryomycetaceae</taxon>
        <taxon>Spathaspora</taxon>
    </lineage>
</organism>
<keyword evidence="4 5" id="KW-0720">Serine protease</keyword>
<evidence type="ECO:0000256" key="1">
    <source>
        <dbReference type="ARBA" id="ARBA00011073"/>
    </source>
</evidence>
<protein>
    <recommendedName>
        <fullName evidence="7">Peptidase S8/S53 domain-containing protein</fullName>
    </recommendedName>
</protein>